<sequence length="162" mass="18228" precursor="true">MIHRCRLSFFFLLVCCGNLLTPLGVFTDAFDGDWSEFRNRLPFLCGDQLRFSTDFLLRVSFADAASTKRTLTRRTVMDASFAWQQIFENWPKDVPKVGIIATNFQESIGFTNFMTTDGLLALERDRPDSSGARKVILAFSAISAVKMTDVGEFTAVSKLGFQ</sequence>
<keyword evidence="1" id="KW-0732">Signal</keyword>
<keyword evidence="3" id="KW-1185">Reference proteome</keyword>
<reference evidence="2 3" key="1">
    <citation type="submission" date="2019-02" db="EMBL/GenBank/DDBJ databases">
        <title>Deep-cultivation of Planctomycetes and their phenomic and genomic characterization uncovers novel biology.</title>
        <authorList>
            <person name="Wiegand S."/>
            <person name="Jogler M."/>
            <person name="Boedeker C."/>
            <person name="Pinto D."/>
            <person name="Vollmers J."/>
            <person name="Rivas-Marin E."/>
            <person name="Kohn T."/>
            <person name="Peeters S.H."/>
            <person name="Heuer A."/>
            <person name="Rast P."/>
            <person name="Oberbeckmann S."/>
            <person name="Bunk B."/>
            <person name="Jeske O."/>
            <person name="Meyerdierks A."/>
            <person name="Storesund J.E."/>
            <person name="Kallscheuer N."/>
            <person name="Luecker S."/>
            <person name="Lage O.M."/>
            <person name="Pohl T."/>
            <person name="Merkel B.J."/>
            <person name="Hornburger P."/>
            <person name="Mueller R.-W."/>
            <person name="Bruemmer F."/>
            <person name="Labrenz M."/>
            <person name="Spormann A.M."/>
            <person name="Op den Camp H."/>
            <person name="Overmann J."/>
            <person name="Amann R."/>
            <person name="Jetten M.S.M."/>
            <person name="Mascher T."/>
            <person name="Medema M.H."/>
            <person name="Devos D.P."/>
            <person name="Kaster A.-K."/>
            <person name="Ovreas L."/>
            <person name="Rohde M."/>
            <person name="Galperin M.Y."/>
            <person name="Jogler C."/>
        </authorList>
    </citation>
    <scope>NUCLEOTIDE SEQUENCE [LARGE SCALE GENOMIC DNA]</scope>
    <source>
        <strain evidence="2 3">Mal48</strain>
    </source>
</reference>
<proteinExistence type="predicted"/>
<dbReference type="AlphaFoldDB" id="A0A517QSJ9"/>
<organism evidence="2 3">
    <name type="scientific">Thalassoglobus polymorphus</name>
    <dbReference type="NCBI Taxonomy" id="2527994"/>
    <lineage>
        <taxon>Bacteria</taxon>
        <taxon>Pseudomonadati</taxon>
        <taxon>Planctomycetota</taxon>
        <taxon>Planctomycetia</taxon>
        <taxon>Planctomycetales</taxon>
        <taxon>Planctomycetaceae</taxon>
        <taxon>Thalassoglobus</taxon>
    </lineage>
</organism>
<dbReference type="EMBL" id="CP036267">
    <property type="protein sequence ID" value="QDT34583.1"/>
    <property type="molecule type" value="Genomic_DNA"/>
</dbReference>
<dbReference type="KEGG" id="tpol:Mal48_38450"/>
<name>A0A517QSJ9_9PLAN</name>
<dbReference type="Proteomes" id="UP000315724">
    <property type="component" value="Chromosome"/>
</dbReference>
<accession>A0A517QSJ9</accession>
<feature type="signal peptide" evidence="1">
    <location>
        <begin position="1"/>
        <end position="27"/>
    </location>
</feature>
<evidence type="ECO:0000256" key="1">
    <source>
        <dbReference type="SAM" id="SignalP"/>
    </source>
</evidence>
<feature type="chain" id="PRO_5021872358" evidence="1">
    <location>
        <begin position="28"/>
        <end position="162"/>
    </location>
</feature>
<evidence type="ECO:0000313" key="3">
    <source>
        <dbReference type="Proteomes" id="UP000315724"/>
    </source>
</evidence>
<evidence type="ECO:0000313" key="2">
    <source>
        <dbReference type="EMBL" id="QDT34583.1"/>
    </source>
</evidence>
<protein>
    <submittedName>
        <fullName evidence="2">Uncharacterized protein</fullName>
    </submittedName>
</protein>
<gene>
    <name evidence="2" type="ORF">Mal48_38450</name>
</gene>